<keyword evidence="4 9" id="KW-0489">Methyltransferase</keyword>
<dbReference type="InterPro" id="IPR000878">
    <property type="entry name" value="4pyrrol_Mease"/>
</dbReference>
<protein>
    <submittedName>
        <fullName evidence="9">Precorrin-2 C(20)-methyltransferase</fullName>
        <ecNumber evidence="9">2.1.1.130</ecNumber>
    </submittedName>
</protein>
<gene>
    <name evidence="9" type="primary">cobI</name>
    <name evidence="9" type="ORF">KDK95_31435</name>
</gene>
<dbReference type="InterPro" id="IPR035996">
    <property type="entry name" value="4pyrrol_Methylase_sf"/>
</dbReference>
<dbReference type="CDD" id="cd11645">
    <property type="entry name" value="Precorrin_2_C20_MT"/>
    <property type="match status" value="1"/>
</dbReference>
<dbReference type="InterPro" id="IPR006364">
    <property type="entry name" value="CobI/CbiL/CobIJ_dom"/>
</dbReference>
<evidence type="ECO:0000313" key="10">
    <source>
        <dbReference type="Proteomes" id="UP000676325"/>
    </source>
</evidence>
<proteinExistence type="inferred from homology"/>
<dbReference type="GO" id="GO:0032259">
    <property type="term" value="P:methylation"/>
    <property type="evidence" value="ECO:0007669"/>
    <property type="project" value="UniProtKB-KW"/>
</dbReference>
<dbReference type="SUPFAM" id="SSF53790">
    <property type="entry name" value="Tetrapyrrole methylase"/>
    <property type="match status" value="1"/>
</dbReference>
<dbReference type="PIRSF" id="PIRSF036427">
    <property type="entry name" value="Precrrn-2_mtase"/>
    <property type="match status" value="1"/>
</dbReference>
<dbReference type="GO" id="GO:0009236">
    <property type="term" value="P:cobalamin biosynthetic process"/>
    <property type="evidence" value="ECO:0007669"/>
    <property type="project" value="UniProtKB-UniRule"/>
</dbReference>
<evidence type="ECO:0000256" key="3">
    <source>
        <dbReference type="ARBA" id="ARBA00022573"/>
    </source>
</evidence>
<dbReference type="InterPro" id="IPR012382">
    <property type="entry name" value="CobI/CbiL"/>
</dbReference>
<evidence type="ECO:0000256" key="1">
    <source>
        <dbReference type="ARBA" id="ARBA00004953"/>
    </source>
</evidence>
<dbReference type="PANTHER" id="PTHR43467">
    <property type="entry name" value="COBALT-PRECORRIN-2 C(20)-METHYLTRANSFERASE"/>
    <property type="match status" value="1"/>
</dbReference>
<keyword evidence="6" id="KW-0949">S-adenosyl-L-methionine</keyword>
<keyword evidence="10" id="KW-1185">Reference proteome</keyword>
<feature type="domain" description="Tetrapyrrole methylase" evidence="8">
    <location>
        <begin position="3"/>
        <end position="212"/>
    </location>
</feature>
<dbReference type="GO" id="GO:0030788">
    <property type="term" value="F:precorrin-2 C20-methyltransferase activity"/>
    <property type="evidence" value="ECO:0007669"/>
    <property type="project" value="UniProtKB-EC"/>
</dbReference>
<evidence type="ECO:0000256" key="6">
    <source>
        <dbReference type="ARBA" id="ARBA00022691"/>
    </source>
</evidence>
<organism evidence="9 10">
    <name type="scientific">Actinospica acidithermotolerans</name>
    <dbReference type="NCBI Taxonomy" id="2828514"/>
    <lineage>
        <taxon>Bacteria</taxon>
        <taxon>Bacillati</taxon>
        <taxon>Actinomycetota</taxon>
        <taxon>Actinomycetes</taxon>
        <taxon>Catenulisporales</taxon>
        <taxon>Actinospicaceae</taxon>
        <taxon>Actinospica</taxon>
    </lineage>
</organism>
<dbReference type="AlphaFoldDB" id="A0A941EKP1"/>
<keyword evidence="3" id="KW-0169">Cobalamin biosynthesis</keyword>
<dbReference type="Gene3D" id="3.40.1010.10">
    <property type="entry name" value="Cobalt-precorrin-4 Transmethylase, Domain 1"/>
    <property type="match status" value="1"/>
</dbReference>
<sequence length="243" mass="25295">MNTLIGIGVGPGDPELLTLKAARLLREADVVFAPTTSLDRESRAEQIVHAAAGIRARRLVFALDDQGGVTAERAAAWDEAAHAVLGTFESGARTVGFVTLGDPNVYSTFGYLAQTVAALDAGIRIETVPGITAMQDLAARADVRLAEGREPLTLVPATAGLDEVRNVLAGHGTVVVYKGGRFLGELTAAVEEAGRADAAVLGTDLGLASENIGVLRKPTDGDRAPYFTTLIVPPTRGGRGEKL</sequence>
<dbReference type="InterPro" id="IPR014776">
    <property type="entry name" value="4pyrrole_Mease_sub2"/>
</dbReference>
<evidence type="ECO:0000256" key="2">
    <source>
        <dbReference type="ARBA" id="ARBA00005879"/>
    </source>
</evidence>
<keyword evidence="5 9" id="KW-0808">Transferase</keyword>
<dbReference type="EMBL" id="JAGSOH010000162">
    <property type="protein sequence ID" value="MBR7830859.1"/>
    <property type="molecule type" value="Genomic_DNA"/>
</dbReference>
<dbReference type="EC" id="2.1.1.130" evidence="9"/>
<dbReference type="RefSeq" id="WP_212521979.1">
    <property type="nucleotide sequence ID" value="NZ_JAGSOH010000162.1"/>
</dbReference>
<dbReference type="Pfam" id="PF00590">
    <property type="entry name" value="TP_methylase"/>
    <property type="match status" value="1"/>
</dbReference>
<evidence type="ECO:0000313" key="9">
    <source>
        <dbReference type="EMBL" id="MBR7830859.1"/>
    </source>
</evidence>
<name>A0A941EKP1_9ACTN</name>
<comment type="caution">
    <text evidence="9">The sequence shown here is derived from an EMBL/GenBank/DDBJ whole genome shotgun (WGS) entry which is preliminary data.</text>
</comment>
<dbReference type="Gene3D" id="3.30.950.10">
    <property type="entry name" value="Methyltransferase, Cobalt-precorrin-4 Transmethylase, Domain 2"/>
    <property type="match status" value="1"/>
</dbReference>
<comment type="pathway">
    <text evidence="1">Cofactor biosynthesis; adenosylcobalamin biosynthesis.</text>
</comment>
<evidence type="ECO:0000256" key="4">
    <source>
        <dbReference type="ARBA" id="ARBA00022603"/>
    </source>
</evidence>
<dbReference type="Proteomes" id="UP000676325">
    <property type="component" value="Unassembled WGS sequence"/>
</dbReference>
<reference evidence="9" key="1">
    <citation type="submission" date="2021-04" db="EMBL/GenBank/DDBJ databases">
        <title>Genome based classification of Actinospica acidithermotolerans sp. nov., an actinobacterium isolated from an Indonesian hot spring.</title>
        <authorList>
            <person name="Kusuma A.B."/>
            <person name="Putra K.E."/>
            <person name="Nafisah S."/>
            <person name="Loh J."/>
            <person name="Nouioui I."/>
            <person name="Goodfellow M."/>
        </authorList>
    </citation>
    <scope>NUCLEOTIDE SEQUENCE</scope>
    <source>
        <strain evidence="9">MGRD01-02</strain>
    </source>
</reference>
<evidence type="ECO:0000256" key="5">
    <source>
        <dbReference type="ARBA" id="ARBA00022679"/>
    </source>
</evidence>
<dbReference type="InterPro" id="IPR014777">
    <property type="entry name" value="4pyrrole_Mease_sub1"/>
</dbReference>
<dbReference type="PANTHER" id="PTHR43467:SF2">
    <property type="entry name" value="COBALT-PRECORRIN-2 C(20)-METHYLTRANSFERASE"/>
    <property type="match status" value="1"/>
</dbReference>
<evidence type="ECO:0000259" key="8">
    <source>
        <dbReference type="Pfam" id="PF00590"/>
    </source>
</evidence>
<accession>A0A941EKP1</accession>
<evidence type="ECO:0000256" key="7">
    <source>
        <dbReference type="PIRNR" id="PIRNR036427"/>
    </source>
</evidence>
<dbReference type="NCBIfam" id="TIGR01467">
    <property type="entry name" value="cobI_cbiL"/>
    <property type="match status" value="1"/>
</dbReference>
<comment type="similarity">
    <text evidence="2 7">Belongs to the precorrin methyltransferase family.</text>
</comment>